<keyword evidence="4" id="KW-1185">Reference proteome</keyword>
<dbReference type="AlphaFoldDB" id="A0AAV1CCE8"/>
<dbReference type="Proteomes" id="UP001161247">
    <property type="component" value="Chromosome 2"/>
</dbReference>
<gene>
    <name evidence="3" type="ORF">OLC1_LOCUS4544</name>
</gene>
<feature type="compositionally biased region" description="Low complexity" evidence="1">
    <location>
        <begin position="133"/>
        <end position="158"/>
    </location>
</feature>
<dbReference type="EMBL" id="OX459119">
    <property type="protein sequence ID" value="CAI9093021.1"/>
    <property type="molecule type" value="Genomic_DNA"/>
</dbReference>
<evidence type="ECO:0000256" key="1">
    <source>
        <dbReference type="SAM" id="MobiDB-lite"/>
    </source>
</evidence>
<dbReference type="CDD" id="cd06410">
    <property type="entry name" value="PB1_UP2"/>
    <property type="match status" value="1"/>
</dbReference>
<dbReference type="Pfam" id="PF00564">
    <property type="entry name" value="PB1"/>
    <property type="match status" value="1"/>
</dbReference>
<dbReference type="PANTHER" id="PTHR31066:SF10">
    <property type="entry name" value="OCTICOSAPEPTIDE_PHOX_BEM1P FAMILY PROTEIN"/>
    <property type="match status" value="1"/>
</dbReference>
<protein>
    <submittedName>
        <fullName evidence="3">OLC1v1028418C1</fullName>
    </submittedName>
</protein>
<organism evidence="3 4">
    <name type="scientific">Oldenlandia corymbosa var. corymbosa</name>
    <dbReference type="NCBI Taxonomy" id="529605"/>
    <lineage>
        <taxon>Eukaryota</taxon>
        <taxon>Viridiplantae</taxon>
        <taxon>Streptophyta</taxon>
        <taxon>Embryophyta</taxon>
        <taxon>Tracheophyta</taxon>
        <taxon>Spermatophyta</taxon>
        <taxon>Magnoliopsida</taxon>
        <taxon>eudicotyledons</taxon>
        <taxon>Gunneridae</taxon>
        <taxon>Pentapetalae</taxon>
        <taxon>asterids</taxon>
        <taxon>lamiids</taxon>
        <taxon>Gentianales</taxon>
        <taxon>Rubiaceae</taxon>
        <taxon>Rubioideae</taxon>
        <taxon>Spermacoceae</taxon>
        <taxon>Hedyotis-Oldenlandia complex</taxon>
        <taxon>Oldenlandia</taxon>
    </lineage>
</organism>
<name>A0AAV1CCE8_OLDCO</name>
<evidence type="ECO:0000313" key="3">
    <source>
        <dbReference type="EMBL" id="CAI9093021.1"/>
    </source>
</evidence>
<accession>A0AAV1CCE8</accession>
<dbReference type="Gene3D" id="3.10.20.90">
    <property type="entry name" value="Phosphatidylinositol 3-kinase Catalytic Subunit, Chain A, domain 1"/>
    <property type="match status" value="1"/>
</dbReference>
<dbReference type="SMART" id="SM00666">
    <property type="entry name" value="PB1"/>
    <property type="match status" value="1"/>
</dbReference>
<proteinExistence type="predicted"/>
<sequence length="231" mass="24669">MVGPSMISSYNSLTLKSSTSSSTLKFLCSYGGKILPRYPDGKLRYHGGQTRVLAVHRSISFSELVRKLGEMCGTLTVSLRCQLPTEDMDALVSITSDEDLANLIEEYDRAALASPPTTSSSSLKVRAFLSTPKSKLSPTSSLASSSSSSSSTSDSTPTIIYPKSSSSCMSTKPPKGPKCVHQNQITSRPVAVMGYPCQYGPSSTAKGLPHYGPAGKVSSPIYLIHHGNHWQ</sequence>
<evidence type="ECO:0000313" key="4">
    <source>
        <dbReference type="Proteomes" id="UP001161247"/>
    </source>
</evidence>
<evidence type="ECO:0000259" key="2">
    <source>
        <dbReference type="SMART" id="SM00666"/>
    </source>
</evidence>
<dbReference type="PANTHER" id="PTHR31066">
    <property type="entry name" value="OS05G0427100 PROTEIN-RELATED"/>
    <property type="match status" value="1"/>
</dbReference>
<feature type="domain" description="PB1" evidence="2">
    <location>
        <begin position="38"/>
        <end position="130"/>
    </location>
</feature>
<reference evidence="3" key="1">
    <citation type="submission" date="2023-03" db="EMBL/GenBank/DDBJ databases">
        <authorList>
            <person name="Julca I."/>
        </authorList>
    </citation>
    <scope>NUCLEOTIDE SEQUENCE</scope>
</reference>
<dbReference type="SUPFAM" id="SSF54277">
    <property type="entry name" value="CAD &amp; PB1 domains"/>
    <property type="match status" value="1"/>
</dbReference>
<feature type="region of interest" description="Disordered" evidence="1">
    <location>
        <begin position="133"/>
        <end position="181"/>
    </location>
</feature>
<dbReference type="InterPro" id="IPR000270">
    <property type="entry name" value="PB1_dom"/>
</dbReference>
<dbReference type="InterPro" id="IPR053198">
    <property type="entry name" value="Gynoecium_Dev_Regulator"/>
</dbReference>